<name>A0A2P5YM47_GOSBA</name>
<evidence type="ECO:0000313" key="2">
    <source>
        <dbReference type="EMBL" id="PPS16662.1"/>
    </source>
</evidence>
<gene>
    <name evidence="2" type="ORF">GOBAR_AA03913</name>
</gene>
<evidence type="ECO:0000256" key="1">
    <source>
        <dbReference type="SAM" id="MobiDB-lite"/>
    </source>
</evidence>
<reference evidence="2 3" key="1">
    <citation type="submission" date="2015-01" db="EMBL/GenBank/DDBJ databases">
        <title>Genome of allotetraploid Gossypium barbadense reveals genomic plasticity and fiber elongation in cotton evolution.</title>
        <authorList>
            <person name="Chen X."/>
            <person name="Liu X."/>
            <person name="Zhao B."/>
            <person name="Zheng H."/>
            <person name="Hu Y."/>
            <person name="Lu G."/>
            <person name="Yang C."/>
            <person name="Chen J."/>
            <person name="Shan C."/>
            <person name="Zhang L."/>
            <person name="Zhou Y."/>
            <person name="Wang L."/>
            <person name="Guo W."/>
            <person name="Bai Y."/>
            <person name="Ruan J."/>
            <person name="Shangguan X."/>
            <person name="Mao Y."/>
            <person name="Jiang J."/>
            <person name="Zhu Y."/>
            <person name="Lei J."/>
            <person name="Kang H."/>
            <person name="Chen S."/>
            <person name="He X."/>
            <person name="Wang R."/>
            <person name="Wang Y."/>
            <person name="Chen J."/>
            <person name="Wang L."/>
            <person name="Yu S."/>
            <person name="Wang B."/>
            <person name="Wei J."/>
            <person name="Song S."/>
            <person name="Lu X."/>
            <person name="Gao Z."/>
            <person name="Gu W."/>
            <person name="Deng X."/>
            <person name="Ma D."/>
            <person name="Wang S."/>
            <person name="Liang W."/>
            <person name="Fang L."/>
            <person name="Cai C."/>
            <person name="Zhu X."/>
            <person name="Zhou B."/>
            <person name="Zhang Y."/>
            <person name="Chen Z."/>
            <person name="Xu S."/>
            <person name="Zhu R."/>
            <person name="Wang S."/>
            <person name="Zhang T."/>
            <person name="Zhao G."/>
        </authorList>
    </citation>
    <scope>NUCLEOTIDE SEQUENCE [LARGE SCALE GENOMIC DNA]</scope>
    <source>
        <strain evidence="3">cv. Xinhai21</strain>
        <tissue evidence="2">Leaf</tissue>
    </source>
</reference>
<dbReference type="AlphaFoldDB" id="A0A2P5YM47"/>
<protein>
    <submittedName>
        <fullName evidence="2">Uncharacterized protein</fullName>
    </submittedName>
</protein>
<evidence type="ECO:0000313" key="3">
    <source>
        <dbReference type="Proteomes" id="UP000239757"/>
    </source>
</evidence>
<organism evidence="2 3">
    <name type="scientific">Gossypium barbadense</name>
    <name type="common">Sea Island cotton</name>
    <name type="synonym">Hibiscus barbadensis</name>
    <dbReference type="NCBI Taxonomy" id="3634"/>
    <lineage>
        <taxon>Eukaryota</taxon>
        <taxon>Viridiplantae</taxon>
        <taxon>Streptophyta</taxon>
        <taxon>Embryophyta</taxon>
        <taxon>Tracheophyta</taxon>
        <taxon>Spermatophyta</taxon>
        <taxon>Magnoliopsida</taxon>
        <taxon>eudicotyledons</taxon>
        <taxon>Gunneridae</taxon>
        <taxon>Pentapetalae</taxon>
        <taxon>rosids</taxon>
        <taxon>malvids</taxon>
        <taxon>Malvales</taxon>
        <taxon>Malvaceae</taxon>
        <taxon>Malvoideae</taxon>
        <taxon>Gossypium</taxon>
    </lineage>
</organism>
<proteinExistence type="predicted"/>
<accession>A0A2P5YM47</accession>
<sequence>METFKGMRETPNILDSGINGGEDTLGDKEKGEGEEGDSNDGEKGLGSLVISYTSLRAISLRSYKVVKTQVALVKGELQIVYRPVH</sequence>
<dbReference type="Proteomes" id="UP000239757">
    <property type="component" value="Unassembled WGS sequence"/>
</dbReference>
<feature type="region of interest" description="Disordered" evidence="1">
    <location>
        <begin position="1"/>
        <end position="45"/>
    </location>
</feature>
<dbReference type="EMBL" id="KZ663010">
    <property type="protein sequence ID" value="PPS16662.1"/>
    <property type="molecule type" value="Genomic_DNA"/>
</dbReference>